<dbReference type="GO" id="GO:0051537">
    <property type="term" value="F:2 iron, 2 sulfur cluster binding"/>
    <property type="evidence" value="ECO:0007669"/>
    <property type="project" value="InterPro"/>
</dbReference>
<dbReference type="OrthoDB" id="3687419at2"/>
<reference evidence="1 2" key="1">
    <citation type="submission" date="2019-03" db="EMBL/GenBank/DDBJ databases">
        <title>Genomic Encyclopedia of Type Strains, Phase IV (KMG-IV): sequencing the most valuable type-strain genomes for metagenomic binning, comparative biology and taxonomic classification.</title>
        <authorList>
            <person name="Goeker M."/>
        </authorList>
    </citation>
    <scope>NUCLEOTIDE SEQUENCE [LARGE SCALE GENOMIC DNA]</scope>
    <source>
        <strain evidence="1 2">DSM 45765</strain>
    </source>
</reference>
<protein>
    <submittedName>
        <fullName evidence="1">FhuF-like iron-sulfur protein</fullName>
    </submittedName>
</protein>
<comment type="caution">
    <text evidence="1">The sequence shown here is derived from an EMBL/GenBank/DDBJ whole genome shotgun (WGS) entry which is preliminary data.</text>
</comment>
<sequence length="301" mass="33380">MVATQPLAPLDALVDACAPLPFAPLPQLTDEPPARHETQDGRAITWYRADDFLAAGGVPDSYAAMVRREGVSYRPALAMRYMRALFRELTFLLAAGLYLRDCAAELSGDRLWLSVDEDGCLRTPRLAPARAAVLAGGPDDRGVDVERPEVTVLADRAELHGWASERLIACAGPLIDELHRHTRVGRRVLWGYVFDCLHFYMLNPARWLGADMTSAWRRAEEFAEVLGASGAPTRKKPRMVTFGEADRPGVWAVRGTCCFDYRADPEHGYCVTCPLERDEVREPRLVTAFPSSEYGMARSDG</sequence>
<proteinExistence type="predicted"/>
<accession>A0A4R2R0B6</accession>
<gene>
    <name evidence="1" type="ORF">EV191_102190</name>
</gene>
<evidence type="ECO:0000313" key="2">
    <source>
        <dbReference type="Proteomes" id="UP000294911"/>
    </source>
</evidence>
<dbReference type="AlphaFoldDB" id="A0A4R2R0B6"/>
<organism evidence="1 2">
    <name type="scientific">Tamaricihabitans halophyticus</name>
    <dbReference type="NCBI Taxonomy" id="1262583"/>
    <lineage>
        <taxon>Bacteria</taxon>
        <taxon>Bacillati</taxon>
        <taxon>Actinomycetota</taxon>
        <taxon>Actinomycetes</taxon>
        <taxon>Pseudonocardiales</taxon>
        <taxon>Pseudonocardiaceae</taxon>
        <taxon>Tamaricihabitans</taxon>
    </lineage>
</organism>
<dbReference type="Proteomes" id="UP000294911">
    <property type="component" value="Unassembled WGS sequence"/>
</dbReference>
<name>A0A4R2R0B6_9PSEU</name>
<dbReference type="EMBL" id="SLXQ01000002">
    <property type="protein sequence ID" value="TCP54979.1"/>
    <property type="molecule type" value="Genomic_DNA"/>
</dbReference>
<evidence type="ECO:0000313" key="1">
    <source>
        <dbReference type="EMBL" id="TCP54979.1"/>
    </source>
</evidence>
<keyword evidence="2" id="KW-1185">Reference proteome</keyword>